<dbReference type="SUPFAM" id="SSF48498">
    <property type="entry name" value="Tetracyclin repressor-like, C-terminal domain"/>
    <property type="match status" value="1"/>
</dbReference>
<protein>
    <submittedName>
        <fullName evidence="5">WHG domain-containing protein</fullName>
    </submittedName>
</protein>
<evidence type="ECO:0000256" key="3">
    <source>
        <dbReference type="SAM" id="MobiDB-lite"/>
    </source>
</evidence>
<gene>
    <name evidence="5" type="ORF">KV203_16480</name>
</gene>
<keyword evidence="6" id="KW-1185">Reference proteome</keyword>
<evidence type="ECO:0000313" key="6">
    <source>
        <dbReference type="Proteomes" id="UP000887023"/>
    </source>
</evidence>
<dbReference type="InterPro" id="IPR025996">
    <property type="entry name" value="MT1864/Rv1816-like_C"/>
</dbReference>
<feature type="domain" description="HTH-type transcriptional regulator MT1864/Rv1816-like C-terminal" evidence="4">
    <location>
        <begin position="162"/>
        <end position="258"/>
    </location>
</feature>
<dbReference type="PROSITE" id="PS51257">
    <property type="entry name" value="PROKAR_LIPOPROTEIN"/>
    <property type="match status" value="1"/>
</dbReference>
<evidence type="ECO:0000256" key="2">
    <source>
        <dbReference type="ARBA" id="ARBA00023163"/>
    </source>
</evidence>
<dbReference type="EMBL" id="CP079105">
    <property type="protein sequence ID" value="QXQ16001.1"/>
    <property type="molecule type" value="Genomic_DNA"/>
</dbReference>
<evidence type="ECO:0000259" key="4">
    <source>
        <dbReference type="Pfam" id="PF13305"/>
    </source>
</evidence>
<feature type="compositionally biased region" description="Low complexity" evidence="3">
    <location>
        <begin position="69"/>
        <end position="96"/>
    </location>
</feature>
<proteinExistence type="predicted"/>
<feature type="region of interest" description="Disordered" evidence="3">
    <location>
        <begin position="33"/>
        <end position="126"/>
    </location>
</feature>
<dbReference type="InterPro" id="IPR036271">
    <property type="entry name" value="Tet_transcr_reg_TetR-rel_C_sf"/>
</dbReference>
<keyword evidence="1" id="KW-0805">Transcription regulation</keyword>
<name>A0ABX8SEX2_9ACTN</name>
<evidence type="ECO:0000313" key="5">
    <source>
        <dbReference type="EMBL" id="QXQ16001.1"/>
    </source>
</evidence>
<reference evidence="5" key="1">
    <citation type="submission" date="2021-07" db="EMBL/GenBank/DDBJ databases">
        <title>Candidatus Kaistella beijingensis sp. nov. isolated from a municipal wastewater treatment plant is involved in sludge foaming.</title>
        <authorList>
            <person name="Song Y."/>
            <person name="Liu S.-J."/>
        </authorList>
    </citation>
    <scope>NUCLEOTIDE SEQUENCE</scope>
    <source>
        <strain evidence="5">DSM 43998</strain>
    </source>
</reference>
<evidence type="ECO:0000256" key="1">
    <source>
        <dbReference type="ARBA" id="ARBA00023015"/>
    </source>
</evidence>
<accession>A0ABX8SEX2</accession>
<dbReference type="Gene3D" id="1.10.357.10">
    <property type="entry name" value="Tetracycline Repressor, domain 2"/>
    <property type="match status" value="1"/>
</dbReference>
<dbReference type="Proteomes" id="UP000887023">
    <property type="component" value="Chromosome"/>
</dbReference>
<dbReference type="Pfam" id="PF13305">
    <property type="entry name" value="TetR_C_33"/>
    <property type="match status" value="1"/>
</dbReference>
<keyword evidence="2" id="KW-0804">Transcription</keyword>
<feature type="compositionally biased region" description="Low complexity" evidence="3">
    <location>
        <begin position="115"/>
        <end position="126"/>
    </location>
</feature>
<organism evidence="5 6">
    <name type="scientific">Skermania pinensis</name>
    <dbReference type="NCBI Taxonomy" id="39122"/>
    <lineage>
        <taxon>Bacteria</taxon>
        <taxon>Bacillati</taxon>
        <taxon>Actinomycetota</taxon>
        <taxon>Actinomycetes</taxon>
        <taxon>Mycobacteriales</taxon>
        <taxon>Gordoniaceae</taxon>
        <taxon>Skermania</taxon>
    </lineage>
</organism>
<sequence>MSRTESLLRASVAPTIALAAVGGFLIAAGCAAASPGRVRRSDESGSAQRPLRHPAERLPGSPSVPRDVPAAAPQRTAAAAEPQSAEPEVAPEPEVQILPIGGGIRTGQTVSRPVGPEAAGSAQQGGEATVEWSLPAIAAIGYRELAAQLVAAHPDPATVDDLATIAVAYVRFALDRPGLFQVMFGVGCDPAGADRVDAVAAIQAYLAAIVQRAAPSVDPESTATGVWALVHGLAFLYLDRKLDAAAADAVAERVRAVVTATLAGRRG</sequence>